<sequence>MEQMKHKADADSQQQQIRNSEELNQLQFQHKQPLNNQNRVREKKILSSSLKALGFKILKKILVNPESFTKCSLQITSAYIKSYGQVVINRETETRVV</sequence>
<feature type="region of interest" description="Disordered" evidence="1">
    <location>
        <begin position="1"/>
        <end position="34"/>
    </location>
</feature>
<proteinExistence type="predicted"/>
<dbReference type="EMBL" id="QGNW01000415">
    <property type="protein sequence ID" value="RVW72394.1"/>
    <property type="molecule type" value="Genomic_DNA"/>
</dbReference>
<gene>
    <name evidence="2" type="ORF">CK203_053638</name>
</gene>
<evidence type="ECO:0000313" key="3">
    <source>
        <dbReference type="Proteomes" id="UP000288805"/>
    </source>
</evidence>
<protein>
    <submittedName>
        <fullName evidence="2">Uncharacterized protein</fullName>
    </submittedName>
</protein>
<evidence type="ECO:0000313" key="2">
    <source>
        <dbReference type="EMBL" id="RVW72394.1"/>
    </source>
</evidence>
<comment type="caution">
    <text evidence="2">The sequence shown here is derived from an EMBL/GenBank/DDBJ whole genome shotgun (WGS) entry which is preliminary data.</text>
</comment>
<reference evidence="2 3" key="1">
    <citation type="journal article" date="2018" name="PLoS Genet.">
        <title>Population sequencing reveals clonal diversity and ancestral inbreeding in the grapevine cultivar Chardonnay.</title>
        <authorList>
            <person name="Roach M.J."/>
            <person name="Johnson D.L."/>
            <person name="Bohlmann J."/>
            <person name="van Vuuren H.J."/>
            <person name="Jones S.J."/>
            <person name="Pretorius I.S."/>
            <person name="Schmidt S.A."/>
            <person name="Borneman A.R."/>
        </authorList>
    </citation>
    <scope>NUCLEOTIDE SEQUENCE [LARGE SCALE GENOMIC DNA]</scope>
    <source>
        <strain evidence="3">cv. Chardonnay</strain>
        <tissue evidence="2">Leaf</tissue>
    </source>
</reference>
<dbReference type="AlphaFoldDB" id="A0A438GJQ2"/>
<feature type="compositionally biased region" description="Polar residues" evidence="1">
    <location>
        <begin position="11"/>
        <end position="34"/>
    </location>
</feature>
<dbReference type="Proteomes" id="UP000288805">
    <property type="component" value="Unassembled WGS sequence"/>
</dbReference>
<organism evidence="2 3">
    <name type="scientific">Vitis vinifera</name>
    <name type="common">Grape</name>
    <dbReference type="NCBI Taxonomy" id="29760"/>
    <lineage>
        <taxon>Eukaryota</taxon>
        <taxon>Viridiplantae</taxon>
        <taxon>Streptophyta</taxon>
        <taxon>Embryophyta</taxon>
        <taxon>Tracheophyta</taxon>
        <taxon>Spermatophyta</taxon>
        <taxon>Magnoliopsida</taxon>
        <taxon>eudicotyledons</taxon>
        <taxon>Gunneridae</taxon>
        <taxon>Pentapetalae</taxon>
        <taxon>rosids</taxon>
        <taxon>Vitales</taxon>
        <taxon>Vitaceae</taxon>
        <taxon>Viteae</taxon>
        <taxon>Vitis</taxon>
    </lineage>
</organism>
<evidence type="ECO:0000256" key="1">
    <source>
        <dbReference type="SAM" id="MobiDB-lite"/>
    </source>
</evidence>
<feature type="compositionally biased region" description="Basic and acidic residues" evidence="1">
    <location>
        <begin position="1"/>
        <end position="10"/>
    </location>
</feature>
<accession>A0A438GJQ2</accession>
<name>A0A438GJQ2_VITVI</name>